<evidence type="ECO:0008006" key="3">
    <source>
        <dbReference type="Google" id="ProtNLM"/>
    </source>
</evidence>
<evidence type="ECO:0000313" key="2">
    <source>
        <dbReference type="Proteomes" id="UP000244904"/>
    </source>
</evidence>
<dbReference type="Proteomes" id="UP000244904">
    <property type="component" value="Unassembled WGS sequence"/>
</dbReference>
<name>A0A2R8AQ62_9RHOB</name>
<dbReference type="Gene3D" id="1.20.910.10">
    <property type="entry name" value="Heme oxygenase-like"/>
    <property type="match status" value="1"/>
</dbReference>
<sequence>MLDSSAPVKDQVSFRTILRTKTRHAHDKAELSFARFRADAKRNLGWFLASQRAGLGALRASGIGVSTDLRARLLIRLDADLIVHNRPLIPVRAAQELDPLAVDYIILGSRLGTEVLRRQVFQSGDAIPLYFQTGPEPQLWRTLCDDLALIDPGSARASAILRDTRTAFDIFEHAAQAQVDHPGDHI</sequence>
<dbReference type="RefSeq" id="WP_108884841.1">
    <property type="nucleotide sequence ID" value="NZ_OMOJ01000001.1"/>
</dbReference>
<dbReference type="EMBL" id="OMOJ01000001">
    <property type="protein sequence ID" value="SPF78172.1"/>
    <property type="molecule type" value="Genomic_DNA"/>
</dbReference>
<reference evidence="2" key="1">
    <citation type="submission" date="2018-03" db="EMBL/GenBank/DDBJ databases">
        <authorList>
            <person name="Rodrigo-Torres L."/>
            <person name="Arahal R. D."/>
            <person name="Lucena T."/>
        </authorList>
    </citation>
    <scope>NUCLEOTIDE SEQUENCE [LARGE SCALE GENOMIC DNA]</scope>
    <source>
        <strain evidence="2">CECT 8871</strain>
    </source>
</reference>
<dbReference type="SUPFAM" id="SSF48613">
    <property type="entry name" value="Heme oxygenase-like"/>
    <property type="match status" value="1"/>
</dbReference>
<gene>
    <name evidence="1" type="ORF">PRI8871_00765</name>
</gene>
<dbReference type="AlphaFoldDB" id="A0A2R8AQ62"/>
<protein>
    <recommendedName>
        <fullName evidence="3">Heme oxygenase</fullName>
    </recommendedName>
</protein>
<accession>A0A2R8AQ62</accession>
<evidence type="ECO:0000313" key="1">
    <source>
        <dbReference type="EMBL" id="SPF78172.1"/>
    </source>
</evidence>
<organism evidence="1 2">
    <name type="scientific">Pseudoprimorskyibacter insulae</name>
    <dbReference type="NCBI Taxonomy" id="1695997"/>
    <lineage>
        <taxon>Bacteria</taxon>
        <taxon>Pseudomonadati</taxon>
        <taxon>Pseudomonadota</taxon>
        <taxon>Alphaproteobacteria</taxon>
        <taxon>Rhodobacterales</taxon>
        <taxon>Paracoccaceae</taxon>
        <taxon>Pseudoprimorskyibacter</taxon>
    </lineage>
</organism>
<dbReference type="InterPro" id="IPR016084">
    <property type="entry name" value="Haem_Oase-like_multi-hlx"/>
</dbReference>
<dbReference type="OrthoDB" id="7629404at2"/>
<keyword evidence="2" id="KW-1185">Reference proteome</keyword>
<proteinExistence type="predicted"/>